<dbReference type="STRING" id="74649.A0A2P6PQW8"/>
<dbReference type="Pfam" id="PF25352">
    <property type="entry name" value="PH_ULP"/>
    <property type="match status" value="1"/>
</dbReference>
<dbReference type="OrthoDB" id="442460at2759"/>
<comment type="similarity">
    <text evidence="1">Belongs to the peptidase C48 family.</text>
</comment>
<keyword evidence="3" id="KW-0833">Ubl conjugation pathway</keyword>
<dbReference type="InterPro" id="IPR038765">
    <property type="entry name" value="Papain-like_cys_pep_sf"/>
</dbReference>
<protein>
    <submittedName>
        <fullName evidence="9">Putative Ulp1 peptidase</fullName>
        <ecNumber evidence="9">3.4.22.68</ecNumber>
    </submittedName>
</protein>
<dbReference type="GO" id="GO:0006508">
    <property type="term" value="P:proteolysis"/>
    <property type="evidence" value="ECO:0007669"/>
    <property type="project" value="UniProtKB-KW"/>
</dbReference>
<comment type="caution">
    <text evidence="9">The sequence shown here is derived from an EMBL/GenBank/DDBJ whole genome shotgun (WGS) entry which is preliminary data.</text>
</comment>
<proteinExistence type="inferred from homology"/>
<dbReference type="Proteomes" id="UP000238479">
    <property type="component" value="Chromosome 6"/>
</dbReference>
<evidence type="ECO:0000313" key="10">
    <source>
        <dbReference type="Proteomes" id="UP000238479"/>
    </source>
</evidence>
<name>A0A2P6PQW8_ROSCH</name>
<dbReference type="EC" id="3.4.22.68" evidence="9"/>
<evidence type="ECO:0000256" key="2">
    <source>
        <dbReference type="ARBA" id="ARBA00022670"/>
    </source>
</evidence>
<sequence length="746" mass="84882">MTQRFESPSKRFSVFDFDEDDVVEVESAKSNAKFRKPRASIPSNKNKKKKKNKSPITKYTFLQCFSKGAKTPLKEISNVTIEVDALGSSNHQTKQVHKIPDDEERIHIMCSSTTLISSPSKNEATLEEQASEPGSCGYDNVETALSNLRLESKNSRRAGKRNKKSGLKQLRCAVYDPHWSKRQEENKSLDSRYGDTWNFNFDSDKPFEDVIYPKGDPDAVTISKRDLELLEPETFINDTIIDFYILYLKSNIQPEEKHRFHFFNSFFFRKLADLEKDPSSSCERKAAFQRVRKWTRKVNLFEKDYIFIPVNHRLHWSLIVICHPGEVANCEGEGIESLPRVPCILHMDSIKGSHRDLKNLVQRYLCEEWKERHGDTAEGDSLRFLQLRFLELELPQQENLSDCGLFLLHYVERFLAEAPVNFSPFKITELSNFLKKKWFPPAEASLKRHQIKKLLYDILDQSRETLIADCINLDESPQVLKNTDNEEPGIKHFYKMSNSTQKIHGNCYSSEAHGIRITSPGAYSSPSHVCCSRERGRVADKNYLPLIANNMTSFMSPIQEVGDAEEMTDSPVDIEACPKDTALPSDIPPRDTSQNHGFSKNIGDNADVNSISDTSGSGSEIFSVVGIDEDDSLVEAEAFNCPRKTEKSESSSSGDLTACVVQDSEEESDMHGTEVICISSSRANQQFFHQQADSTGNNNHKEINMLSSSEDQASDSDERQTPKRPRLTHPVGRRRHTRSLMRALHL</sequence>
<evidence type="ECO:0000256" key="7">
    <source>
        <dbReference type="SAM" id="MobiDB-lite"/>
    </source>
</evidence>
<gene>
    <name evidence="9" type="ORF">RchiOBHm_Chr6g0271021</name>
</gene>
<evidence type="ECO:0000256" key="4">
    <source>
        <dbReference type="ARBA" id="ARBA00022801"/>
    </source>
</evidence>
<evidence type="ECO:0000313" key="9">
    <source>
        <dbReference type="EMBL" id="PRQ24312.1"/>
    </source>
</evidence>
<dbReference type="SUPFAM" id="SSF54001">
    <property type="entry name" value="Cysteine proteinases"/>
    <property type="match status" value="1"/>
</dbReference>
<feature type="compositionally biased region" description="Basic residues" evidence="7">
    <location>
        <begin position="722"/>
        <end position="746"/>
    </location>
</feature>
<evidence type="ECO:0000256" key="5">
    <source>
        <dbReference type="ARBA" id="ARBA00022807"/>
    </source>
</evidence>
<dbReference type="AlphaFoldDB" id="A0A2P6PQW8"/>
<feature type="domain" description="Ubiquitin-like protease family profile" evidence="8">
    <location>
        <begin position="220"/>
        <end position="414"/>
    </location>
</feature>
<feature type="region of interest" description="Disordered" evidence="7">
    <location>
        <begin position="28"/>
        <end position="54"/>
    </location>
</feature>
<dbReference type="FunFam" id="3.30.310.130:FF:000006">
    <property type="entry name" value="Probable ubiquitin-like-specific protease 2B"/>
    <property type="match status" value="1"/>
</dbReference>
<reference evidence="9 10" key="1">
    <citation type="journal article" date="2018" name="Nat. Genet.">
        <title>The Rosa genome provides new insights in the design of modern roses.</title>
        <authorList>
            <person name="Bendahmane M."/>
        </authorList>
    </citation>
    <scope>NUCLEOTIDE SEQUENCE [LARGE SCALE GENOMIC DNA]</scope>
    <source>
        <strain evidence="10">cv. Old Blush</strain>
    </source>
</reference>
<dbReference type="InterPro" id="IPR057375">
    <property type="entry name" value="ULP2A/B_PH"/>
</dbReference>
<dbReference type="GO" id="GO:0008234">
    <property type="term" value="F:cysteine-type peptidase activity"/>
    <property type="evidence" value="ECO:0007669"/>
    <property type="project" value="UniProtKB-KW"/>
</dbReference>
<evidence type="ECO:0000256" key="3">
    <source>
        <dbReference type="ARBA" id="ARBA00022786"/>
    </source>
</evidence>
<dbReference type="OMA" id="ERIHIMC"/>
<comment type="function">
    <text evidence="6">Protease that catalyzes two essential functions in the SUMO pathway: processing of full-length SUMOs to their mature forms and deconjugation of SUMO from targeted proteins.</text>
</comment>
<evidence type="ECO:0000256" key="6">
    <source>
        <dbReference type="ARBA" id="ARBA00057729"/>
    </source>
</evidence>
<keyword evidence="4 9" id="KW-0378">Hydrolase</keyword>
<accession>A0A2P6PQW8</accession>
<evidence type="ECO:0000259" key="8">
    <source>
        <dbReference type="PROSITE" id="PS50600"/>
    </source>
</evidence>
<dbReference type="EMBL" id="PDCK01000044">
    <property type="protein sequence ID" value="PRQ24312.1"/>
    <property type="molecule type" value="Genomic_DNA"/>
</dbReference>
<keyword evidence="5" id="KW-0788">Thiol protease</keyword>
<dbReference type="InterPro" id="IPR003653">
    <property type="entry name" value="Peptidase_C48_C"/>
</dbReference>
<dbReference type="PROSITE" id="PS50600">
    <property type="entry name" value="ULP_PROTEASE"/>
    <property type="match status" value="1"/>
</dbReference>
<feature type="region of interest" description="Disordered" evidence="7">
    <location>
        <begin position="691"/>
        <end position="746"/>
    </location>
</feature>
<dbReference type="Gramene" id="PRQ24312">
    <property type="protein sequence ID" value="PRQ24312"/>
    <property type="gene ID" value="RchiOBHm_Chr6g0271021"/>
</dbReference>
<organism evidence="9 10">
    <name type="scientific">Rosa chinensis</name>
    <name type="common">China rose</name>
    <dbReference type="NCBI Taxonomy" id="74649"/>
    <lineage>
        <taxon>Eukaryota</taxon>
        <taxon>Viridiplantae</taxon>
        <taxon>Streptophyta</taxon>
        <taxon>Embryophyta</taxon>
        <taxon>Tracheophyta</taxon>
        <taxon>Spermatophyta</taxon>
        <taxon>Magnoliopsida</taxon>
        <taxon>eudicotyledons</taxon>
        <taxon>Gunneridae</taxon>
        <taxon>Pentapetalae</taxon>
        <taxon>rosids</taxon>
        <taxon>fabids</taxon>
        <taxon>Rosales</taxon>
        <taxon>Rosaceae</taxon>
        <taxon>Rosoideae</taxon>
        <taxon>Rosoideae incertae sedis</taxon>
        <taxon>Rosa</taxon>
    </lineage>
</organism>
<dbReference type="Gene3D" id="1.10.418.20">
    <property type="match status" value="1"/>
</dbReference>
<keyword evidence="10" id="KW-1185">Reference proteome</keyword>
<dbReference type="Gene3D" id="3.30.310.130">
    <property type="entry name" value="Ubiquitin-related"/>
    <property type="match status" value="1"/>
</dbReference>
<dbReference type="PANTHER" id="PTHR47764:SF2">
    <property type="entry name" value="UBIQUITIN-LIKE PROTEASE FAMILY PROFILE DOMAIN-CONTAINING PROTEIN"/>
    <property type="match status" value="1"/>
</dbReference>
<dbReference type="PANTHER" id="PTHR47764">
    <property type="entry name" value="UBIQUITIN-LIKE-SPECIFIC PROTEASE 2B-RELATED"/>
    <property type="match status" value="1"/>
</dbReference>
<dbReference type="Pfam" id="PF02902">
    <property type="entry name" value="Peptidase_C48"/>
    <property type="match status" value="1"/>
</dbReference>
<keyword evidence="2" id="KW-0645">Protease</keyword>
<feature type="region of interest" description="Disordered" evidence="7">
    <location>
        <begin position="579"/>
        <end position="615"/>
    </location>
</feature>
<evidence type="ECO:0000256" key="1">
    <source>
        <dbReference type="ARBA" id="ARBA00005234"/>
    </source>
</evidence>